<dbReference type="PANTHER" id="PTHR10166:SF6">
    <property type="entry name" value="VOLTAGE-DEPENDENT CALCIUM CHANNEL SUBUNIT ALPHA-2_DELTA-1"/>
    <property type="match status" value="1"/>
</dbReference>
<name>A0A9N7U2I4_PLEPL</name>
<proteinExistence type="predicted"/>
<dbReference type="PANTHER" id="PTHR10166">
    <property type="entry name" value="VOLTAGE-DEPENDENT CALCIUM CHANNEL SUBUNIT ALPHA-2/DELTA-RELATED"/>
    <property type="match status" value="1"/>
</dbReference>
<keyword evidence="2" id="KW-0812">Transmembrane</keyword>
<feature type="signal peptide" evidence="9">
    <location>
        <begin position="1"/>
        <end position="22"/>
    </location>
</feature>
<sequence length="223" mass="25499">MDTCRVPAWVFLVLVWHGGCLASQFPTQLMIKEWVDQMQKELVTLADTATGGMSLTQIFRRNQHLYSVEQNDAEELVARAARNIEQLLRKRSAALKKLAAAAEQFQLDHTWKDEFEDDEISYYNSKDNLDANETEGKKYRLRPDFKEDASFRRLTDHNHTAVHIPTDIYDGCDRKWEVMSQQRLGGTAELSEPLSTALSLLGNRLAPRLRTSHLQSPHTQGQG</sequence>
<keyword evidence="3 9" id="KW-0732">Signal</keyword>
<dbReference type="EMBL" id="CADEAL010000635">
    <property type="protein sequence ID" value="CAB1423127.1"/>
    <property type="molecule type" value="Genomic_DNA"/>
</dbReference>
<feature type="coiled-coil region" evidence="8">
    <location>
        <begin position="70"/>
        <end position="104"/>
    </location>
</feature>
<keyword evidence="4" id="KW-0106">Calcium</keyword>
<organism evidence="11 12">
    <name type="scientific">Pleuronectes platessa</name>
    <name type="common">European plaice</name>
    <dbReference type="NCBI Taxonomy" id="8262"/>
    <lineage>
        <taxon>Eukaryota</taxon>
        <taxon>Metazoa</taxon>
        <taxon>Chordata</taxon>
        <taxon>Craniata</taxon>
        <taxon>Vertebrata</taxon>
        <taxon>Euteleostomi</taxon>
        <taxon>Actinopterygii</taxon>
        <taxon>Neopterygii</taxon>
        <taxon>Teleostei</taxon>
        <taxon>Neoteleostei</taxon>
        <taxon>Acanthomorphata</taxon>
        <taxon>Carangaria</taxon>
        <taxon>Pleuronectiformes</taxon>
        <taxon>Pleuronectoidei</taxon>
        <taxon>Pleuronectidae</taxon>
        <taxon>Pleuronectes</taxon>
    </lineage>
</organism>
<accession>A0A9N7U2I4</accession>
<evidence type="ECO:0000256" key="5">
    <source>
        <dbReference type="ARBA" id="ARBA00022989"/>
    </source>
</evidence>
<feature type="chain" id="PRO_5040272827" description="VWA N-terminal domain-containing protein" evidence="9">
    <location>
        <begin position="23"/>
        <end position="223"/>
    </location>
</feature>
<evidence type="ECO:0000256" key="6">
    <source>
        <dbReference type="ARBA" id="ARBA00023136"/>
    </source>
</evidence>
<keyword evidence="5" id="KW-1133">Transmembrane helix</keyword>
<dbReference type="GO" id="GO:1990454">
    <property type="term" value="C:L-type voltage-gated calcium channel complex"/>
    <property type="evidence" value="ECO:0007669"/>
    <property type="project" value="TreeGrafter"/>
</dbReference>
<protein>
    <recommendedName>
        <fullName evidence="10">VWA N-terminal domain-containing protein</fullName>
    </recommendedName>
</protein>
<evidence type="ECO:0000256" key="8">
    <source>
        <dbReference type="SAM" id="Coils"/>
    </source>
</evidence>
<dbReference type="AlphaFoldDB" id="A0A9N7U2I4"/>
<evidence type="ECO:0000256" key="4">
    <source>
        <dbReference type="ARBA" id="ARBA00022837"/>
    </source>
</evidence>
<evidence type="ECO:0000256" key="2">
    <source>
        <dbReference type="ARBA" id="ARBA00022692"/>
    </source>
</evidence>
<dbReference type="InterPro" id="IPR013608">
    <property type="entry name" value="VWA_N"/>
</dbReference>
<evidence type="ECO:0000256" key="1">
    <source>
        <dbReference type="ARBA" id="ARBA00004479"/>
    </source>
</evidence>
<keyword evidence="12" id="KW-1185">Reference proteome</keyword>
<keyword evidence="7" id="KW-0325">Glycoprotein</keyword>
<evidence type="ECO:0000313" key="12">
    <source>
        <dbReference type="Proteomes" id="UP001153269"/>
    </source>
</evidence>
<dbReference type="Proteomes" id="UP001153269">
    <property type="component" value="Unassembled WGS sequence"/>
</dbReference>
<evidence type="ECO:0000256" key="9">
    <source>
        <dbReference type="SAM" id="SignalP"/>
    </source>
</evidence>
<dbReference type="GO" id="GO:0005245">
    <property type="term" value="F:voltage-gated calcium channel activity"/>
    <property type="evidence" value="ECO:0007669"/>
    <property type="project" value="TreeGrafter"/>
</dbReference>
<gene>
    <name evidence="11" type="ORF">PLEPLA_LOCUS11045</name>
</gene>
<evidence type="ECO:0000256" key="7">
    <source>
        <dbReference type="ARBA" id="ARBA00023180"/>
    </source>
</evidence>
<comment type="caution">
    <text evidence="11">The sequence shown here is derived from an EMBL/GenBank/DDBJ whole genome shotgun (WGS) entry which is preliminary data.</text>
</comment>
<feature type="domain" description="VWA N-terminal" evidence="10">
    <location>
        <begin position="102"/>
        <end position="171"/>
    </location>
</feature>
<comment type="subcellular location">
    <subcellularLocation>
        <location evidence="1">Membrane</location>
        <topology evidence="1">Single-pass type I membrane protein</topology>
    </subcellularLocation>
</comment>
<evidence type="ECO:0000256" key="3">
    <source>
        <dbReference type="ARBA" id="ARBA00022729"/>
    </source>
</evidence>
<evidence type="ECO:0000259" key="10">
    <source>
        <dbReference type="Pfam" id="PF08399"/>
    </source>
</evidence>
<reference evidence="11" key="1">
    <citation type="submission" date="2020-03" db="EMBL/GenBank/DDBJ databases">
        <authorList>
            <person name="Weist P."/>
        </authorList>
    </citation>
    <scope>NUCLEOTIDE SEQUENCE</scope>
</reference>
<dbReference type="InterPro" id="IPR051173">
    <property type="entry name" value="Ca_channel_alpha-2/delta"/>
</dbReference>
<evidence type="ECO:0000313" key="11">
    <source>
        <dbReference type="EMBL" id="CAB1423127.1"/>
    </source>
</evidence>
<dbReference type="Pfam" id="PF08399">
    <property type="entry name" value="VWA_N"/>
    <property type="match status" value="1"/>
</dbReference>
<keyword evidence="8" id="KW-0175">Coiled coil</keyword>
<keyword evidence="6" id="KW-0472">Membrane</keyword>